<dbReference type="OrthoDB" id="10686067at2759"/>
<feature type="compositionally biased region" description="Pro residues" evidence="1">
    <location>
        <begin position="178"/>
        <end position="188"/>
    </location>
</feature>
<feature type="compositionally biased region" description="Polar residues" evidence="1">
    <location>
        <begin position="1"/>
        <end position="20"/>
    </location>
</feature>
<proteinExistence type="predicted"/>
<feature type="region of interest" description="Disordered" evidence="1">
    <location>
        <begin position="316"/>
        <end position="369"/>
    </location>
</feature>
<sequence>MESRNMMTNPNRNAFASQPHRNPYHNAATYYPSGPSGLNPSLVSNAYTHPQAPVVPTQSFNRNPVAGSRPGARGAHHASTTSYRYGGHYNDTQGSHAPPGPYASSRTSPYPYPYLYTYYPNSNMTAPSPHQTYQMNASRHKYPGQAAQGYFTSLPRGPPVSSHTVSPSDPSYYIPRRSPTPPPSPPRPWVEINPTHTASHQVKHGRQSRRPGGSSGGHHRHPAPSSADHPRKETGCQTTAGTSKIGHGPEIKDDRKRSARPLKSILRNCHAPKPDPTPKSFPSSSRSGPNVKDAQTEQIDKLTAKLTEIIGNQNTTENIGRDRTHLISLESSKRKGKGKERASDVGDESENDGWKSRTRTPELSDWGTISPEKVFMIPPASSSGSKGTGKVSAESMEQHWDGSGRLKDDHRAIDGDGRHHIATDQDREGTSTLLREGRRSAQSHKGPSDIARPATPYVEGHLPAGTPVVYTAEARTLRIGSGSGEVMNRDGRNKLSAYALGLTRRR</sequence>
<feature type="compositionally biased region" description="Polar residues" evidence="1">
    <location>
        <begin position="36"/>
        <end position="48"/>
    </location>
</feature>
<organism evidence="2 3">
    <name type="scientific">Psilocybe cyanescens</name>
    <dbReference type="NCBI Taxonomy" id="93625"/>
    <lineage>
        <taxon>Eukaryota</taxon>
        <taxon>Fungi</taxon>
        <taxon>Dikarya</taxon>
        <taxon>Basidiomycota</taxon>
        <taxon>Agaricomycotina</taxon>
        <taxon>Agaricomycetes</taxon>
        <taxon>Agaricomycetidae</taxon>
        <taxon>Agaricales</taxon>
        <taxon>Agaricineae</taxon>
        <taxon>Strophariaceae</taxon>
        <taxon>Psilocybe</taxon>
    </lineage>
</organism>
<reference evidence="2 3" key="1">
    <citation type="journal article" date="2018" name="Evol. Lett.">
        <title>Horizontal gene cluster transfer increased hallucinogenic mushroom diversity.</title>
        <authorList>
            <person name="Reynolds H.T."/>
            <person name="Vijayakumar V."/>
            <person name="Gluck-Thaler E."/>
            <person name="Korotkin H.B."/>
            <person name="Matheny P.B."/>
            <person name="Slot J.C."/>
        </authorList>
    </citation>
    <scope>NUCLEOTIDE SEQUENCE [LARGE SCALE GENOMIC DNA]</scope>
    <source>
        <strain evidence="2 3">2631</strain>
    </source>
</reference>
<dbReference type="EMBL" id="NHYD01002186">
    <property type="protein sequence ID" value="PPQ87914.1"/>
    <property type="molecule type" value="Genomic_DNA"/>
</dbReference>
<dbReference type="InParanoid" id="A0A409XB23"/>
<feature type="compositionally biased region" description="Basic and acidic residues" evidence="1">
    <location>
        <begin position="247"/>
        <end position="256"/>
    </location>
</feature>
<protein>
    <submittedName>
        <fullName evidence="2">Uncharacterized protein</fullName>
    </submittedName>
</protein>
<evidence type="ECO:0000313" key="2">
    <source>
        <dbReference type="EMBL" id="PPQ87914.1"/>
    </source>
</evidence>
<feature type="compositionally biased region" description="Basic and acidic residues" evidence="1">
    <location>
        <begin position="401"/>
        <end position="439"/>
    </location>
</feature>
<evidence type="ECO:0000256" key="1">
    <source>
        <dbReference type="SAM" id="MobiDB-lite"/>
    </source>
</evidence>
<name>A0A409XB23_PSICY</name>
<gene>
    <name evidence="2" type="ORF">CVT25_001256</name>
</gene>
<feature type="region of interest" description="Disordered" evidence="1">
    <location>
        <begin position="1"/>
        <end position="104"/>
    </location>
</feature>
<feature type="compositionally biased region" description="Basic and acidic residues" evidence="1">
    <location>
        <begin position="352"/>
        <end position="362"/>
    </location>
</feature>
<dbReference type="AlphaFoldDB" id="A0A409XB23"/>
<feature type="region of interest" description="Disordered" evidence="1">
    <location>
        <begin position="401"/>
        <end position="463"/>
    </location>
</feature>
<comment type="caution">
    <text evidence="2">The sequence shown here is derived from an EMBL/GenBank/DDBJ whole genome shotgun (WGS) entry which is preliminary data.</text>
</comment>
<evidence type="ECO:0000313" key="3">
    <source>
        <dbReference type="Proteomes" id="UP000283269"/>
    </source>
</evidence>
<dbReference type="Proteomes" id="UP000283269">
    <property type="component" value="Unassembled WGS sequence"/>
</dbReference>
<feature type="region of interest" description="Disordered" evidence="1">
    <location>
        <begin position="148"/>
        <end position="298"/>
    </location>
</feature>
<keyword evidence="3" id="KW-1185">Reference proteome</keyword>
<accession>A0A409XB23</accession>